<evidence type="ECO:0000313" key="2">
    <source>
        <dbReference type="EMBL" id="EAR88104.2"/>
    </source>
</evidence>
<dbReference type="SMART" id="SM00164">
    <property type="entry name" value="TBC"/>
    <property type="match status" value="1"/>
</dbReference>
<dbReference type="InterPro" id="IPR000195">
    <property type="entry name" value="Rab-GAP-TBC_dom"/>
</dbReference>
<dbReference type="PROSITE" id="PS50086">
    <property type="entry name" value="TBC_RABGAP"/>
    <property type="match status" value="1"/>
</dbReference>
<dbReference type="PANTHER" id="PTHR47219:SF9">
    <property type="entry name" value="GTPASE ACTIVATING PROTEIN AND CENTROSOME-ASSOCIATED, ISOFORM B"/>
    <property type="match status" value="1"/>
</dbReference>
<keyword evidence="3" id="KW-1185">Reference proteome</keyword>
<reference evidence="3" key="1">
    <citation type="journal article" date="2006" name="PLoS Biol.">
        <title>Macronuclear genome sequence of the ciliate Tetrahymena thermophila, a model eukaryote.</title>
        <authorList>
            <person name="Eisen J.A."/>
            <person name="Coyne R.S."/>
            <person name="Wu M."/>
            <person name="Wu D."/>
            <person name="Thiagarajan M."/>
            <person name="Wortman J.R."/>
            <person name="Badger J.H."/>
            <person name="Ren Q."/>
            <person name="Amedeo P."/>
            <person name="Jones K.M."/>
            <person name="Tallon L.J."/>
            <person name="Delcher A.L."/>
            <person name="Salzberg S.L."/>
            <person name="Silva J.C."/>
            <person name="Haas B.J."/>
            <person name="Majoros W.H."/>
            <person name="Farzad M."/>
            <person name="Carlton J.M."/>
            <person name="Smith R.K. Jr."/>
            <person name="Garg J."/>
            <person name="Pearlman R.E."/>
            <person name="Karrer K.M."/>
            <person name="Sun L."/>
            <person name="Manning G."/>
            <person name="Elde N.C."/>
            <person name="Turkewitz A.P."/>
            <person name="Asai D.J."/>
            <person name="Wilkes D.E."/>
            <person name="Wang Y."/>
            <person name="Cai H."/>
            <person name="Collins K."/>
            <person name="Stewart B.A."/>
            <person name="Lee S.R."/>
            <person name="Wilamowska K."/>
            <person name="Weinberg Z."/>
            <person name="Ruzzo W.L."/>
            <person name="Wloga D."/>
            <person name="Gaertig J."/>
            <person name="Frankel J."/>
            <person name="Tsao C.-C."/>
            <person name="Gorovsky M.A."/>
            <person name="Keeling P.J."/>
            <person name="Waller R.F."/>
            <person name="Patron N.J."/>
            <person name="Cherry J.M."/>
            <person name="Stover N.A."/>
            <person name="Krieger C.J."/>
            <person name="del Toro C."/>
            <person name="Ryder H.F."/>
            <person name="Williamson S.C."/>
            <person name="Barbeau R.A."/>
            <person name="Hamilton E.P."/>
            <person name="Orias E."/>
        </authorList>
    </citation>
    <scope>NUCLEOTIDE SEQUENCE [LARGE SCALE GENOMIC DNA]</scope>
    <source>
        <strain evidence="3">SB210</strain>
    </source>
</reference>
<dbReference type="InParanoid" id="Q22RL8"/>
<dbReference type="PANTHER" id="PTHR47219">
    <property type="entry name" value="RAB GTPASE-ACTIVATING PROTEIN 1-LIKE"/>
    <property type="match status" value="1"/>
</dbReference>
<dbReference type="HOGENOM" id="CLU_332202_0_0_1"/>
<dbReference type="Gene3D" id="1.10.472.80">
    <property type="entry name" value="Ypt/Rab-GAP domain of gyp1p, domain 3"/>
    <property type="match status" value="1"/>
</dbReference>
<feature type="domain" description="Rab-GAP TBC" evidence="1">
    <location>
        <begin position="311"/>
        <end position="597"/>
    </location>
</feature>
<dbReference type="AlphaFoldDB" id="Q22RL8"/>
<accession>Q22RL8</accession>
<dbReference type="EMBL" id="GG662845">
    <property type="protein sequence ID" value="EAR88104.2"/>
    <property type="molecule type" value="Genomic_DNA"/>
</dbReference>
<dbReference type="SUPFAM" id="SSF47923">
    <property type="entry name" value="Ypt/Rab-GAP domain of gyp1p"/>
    <property type="match status" value="2"/>
</dbReference>
<dbReference type="InterPro" id="IPR035969">
    <property type="entry name" value="Rab-GAP_TBC_sf"/>
</dbReference>
<dbReference type="InterPro" id="IPR050302">
    <property type="entry name" value="Rab_GAP_TBC_domain"/>
</dbReference>
<evidence type="ECO:0000259" key="1">
    <source>
        <dbReference type="PROSITE" id="PS50086"/>
    </source>
</evidence>
<dbReference type="GO" id="GO:0005096">
    <property type="term" value="F:GTPase activator activity"/>
    <property type="evidence" value="ECO:0007669"/>
    <property type="project" value="TreeGrafter"/>
</dbReference>
<gene>
    <name evidence="2" type="ORF">TTHERM_00013700</name>
</gene>
<dbReference type="Pfam" id="PF00566">
    <property type="entry name" value="RabGAP-TBC"/>
    <property type="match status" value="2"/>
</dbReference>
<name>Q22RL8_TETTS</name>
<dbReference type="OrthoDB" id="295078at2759"/>
<dbReference type="KEGG" id="tet:TTHERM_00013700"/>
<evidence type="ECO:0000313" key="3">
    <source>
        <dbReference type="Proteomes" id="UP000009168"/>
    </source>
</evidence>
<organism evidence="2 3">
    <name type="scientific">Tetrahymena thermophila (strain SB210)</name>
    <dbReference type="NCBI Taxonomy" id="312017"/>
    <lineage>
        <taxon>Eukaryota</taxon>
        <taxon>Sar</taxon>
        <taxon>Alveolata</taxon>
        <taxon>Ciliophora</taxon>
        <taxon>Intramacronucleata</taxon>
        <taxon>Oligohymenophorea</taxon>
        <taxon>Hymenostomatida</taxon>
        <taxon>Tetrahymenina</taxon>
        <taxon>Tetrahymenidae</taxon>
        <taxon>Tetrahymena</taxon>
    </lineage>
</organism>
<dbReference type="Proteomes" id="UP000009168">
    <property type="component" value="Unassembled WGS sequence"/>
</dbReference>
<dbReference type="RefSeq" id="XP_001008349.2">
    <property type="nucleotide sequence ID" value="XM_001008349.2"/>
</dbReference>
<protein>
    <submittedName>
        <fullName evidence="2">Rab-GTPase-TBC domain protein</fullName>
    </submittedName>
</protein>
<proteinExistence type="predicted"/>
<dbReference type="Gene3D" id="1.10.8.270">
    <property type="entry name" value="putative rabgap domain of human tbc1 domain family member 14 like domains"/>
    <property type="match status" value="1"/>
</dbReference>
<dbReference type="GeneID" id="7823244"/>
<dbReference type="GO" id="GO:0031267">
    <property type="term" value="F:small GTPase binding"/>
    <property type="evidence" value="ECO:0007669"/>
    <property type="project" value="TreeGrafter"/>
</dbReference>
<sequence length="873" mass="101681">MIDKASLINESYPGDNQNKKIYSAQTTSTWKDSCQQNNNNFKLSNQLTHNVNNLQQMQGDLNADRLATSVSEQGFLDPKLYHNLGVINALDISHKDGLTMIASSNKSSTFNNNHNSNFNNNNKASTPQQSQLLNLQNQQICENEKTNKIISSHSAQVNKDYWGRGEEQEIEFKNQQDASNSHNDNLKSQLTKADIKRDIIGQCNVETQGDEEGEEEENYDCDVDEEDTCSEFIKELLKNEQKLTQKIYCSQIKALKVTKIFNDLIFSMKAELLAYLTLEDICCFKKALQYYLGRSVTKVIDAQILKLIWTSEQRIDNYLLWDTLINYSFIRQQYPHQYEKQTQIVNAEHDKNIRMDLDRTFPEMEIFQNIQNQNKLFRVLNGLSYSIKEIGYIQGWNQITGLFLLYPEFSEDMVYWIMNHLMHKVSLKDLYLSIQNAYSTSPSESASEQQHLTPQQASSIQNNLANQYQSNNNHQSENRYKVSTNKYNFDDKENDFVGYNKREAAHQISCSTFEDKQSSNSSENNWANSAEPAPLIKLDFLTYAMKVYMKVYLNNVYRQIEKTNYTIYIQKWFTVLFSQQLSPEITLSLMAGIVLQDWNYLIKMALAVFDILKEEILFKSDPDDIMELFYDNFNFTKQQVYSSIQKFEITNEQLLQIMHLFEDQSDIDTIQLIDGRFYKVEQKQRREFVNSGSQSGSFFERVGKFFSSSSKQETIQYFEERSEVKYNSLPQGAKLDENKFSELIHFNRVYSKKLSKDYSISPSQQNPIGLHEHKPSLISQQSQNNQNSRPFLEQRADLCRYQANCQVPQNSNFKASPSFTIFTTASQAQQNLKSYSQNQSHTQFNQNYKPFHSSNQITTKEKEFDITLQFQSQ</sequence>